<organism evidence="1 2">
    <name type="scientific">Bilifractor porci</name>
    <dbReference type="NCBI Taxonomy" id="2606636"/>
    <lineage>
        <taxon>Bacteria</taxon>
        <taxon>Bacillati</taxon>
        <taxon>Bacillota</taxon>
        <taxon>Clostridia</taxon>
        <taxon>Lachnospirales</taxon>
        <taxon>Lachnospiraceae</taxon>
        <taxon>Bilifractor</taxon>
    </lineage>
</organism>
<evidence type="ECO:0000313" key="1">
    <source>
        <dbReference type="EMBL" id="MST82767.1"/>
    </source>
</evidence>
<dbReference type="AlphaFoldDB" id="A0A7X2P9L4"/>
<keyword evidence="2" id="KW-1185">Reference proteome</keyword>
<dbReference type="Proteomes" id="UP000466864">
    <property type="component" value="Unassembled WGS sequence"/>
</dbReference>
<evidence type="ECO:0000313" key="2">
    <source>
        <dbReference type="Proteomes" id="UP000466864"/>
    </source>
</evidence>
<sequence length="135" mass="15596">MPFIAYRGRLGISRELATFDSHNSEQALLISSYFNSLEKEGDVSLSRMYDLLIKAWNQEIPPDHPVMKAFQYTRAQTVLLLLDTMDVITGKVMLDNDHLFLQESENIWRALGQASSWTQAERNYNALEEMESKLH</sequence>
<name>A0A7X2P9L4_9FIRM</name>
<gene>
    <name evidence="1" type="ORF">FYJ60_10625</name>
</gene>
<proteinExistence type="predicted"/>
<dbReference type="EMBL" id="VUMV01000008">
    <property type="protein sequence ID" value="MST82767.1"/>
    <property type="molecule type" value="Genomic_DNA"/>
</dbReference>
<dbReference type="RefSeq" id="WP_154458679.1">
    <property type="nucleotide sequence ID" value="NZ_VUMV01000008.1"/>
</dbReference>
<accession>A0A7X2P9L4</accession>
<protein>
    <submittedName>
        <fullName evidence="1">Uncharacterized protein</fullName>
    </submittedName>
</protein>
<reference evidence="1 2" key="1">
    <citation type="submission" date="2019-08" db="EMBL/GenBank/DDBJ databases">
        <title>In-depth cultivation of the pig gut microbiome towards novel bacterial diversity and tailored functional studies.</title>
        <authorList>
            <person name="Wylensek D."/>
            <person name="Hitch T.C.A."/>
            <person name="Clavel T."/>
        </authorList>
    </citation>
    <scope>NUCLEOTIDE SEQUENCE [LARGE SCALE GENOMIC DNA]</scope>
    <source>
        <strain evidence="1 2">Oil+RF-744-WCA-WT-13</strain>
    </source>
</reference>
<comment type="caution">
    <text evidence="1">The sequence shown here is derived from an EMBL/GenBank/DDBJ whole genome shotgun (WGS) entry which is preliminary data.</text>
</comment>